<organism evidence="1 2">
    <name type="scientific">Nocardioides panacis</name>
    <dbReference type="NCBI Taxonomy" id="2849501"/>
    <lineage>
        <taxon>Bacteria</taxon>
        <taxon>Bacillati</taxon>
        <taxon>Actinomycetota</taxon>
        <taxon>Actinomycetes</taxon>
        <taxon>Propionibacteriales</taxon>
        <taxon>Nocardioidaceae</taxon>
        <taxon>Nocardioides</taxon>
    </lineage>
</organism>
<dbReference type="AlphaFoldDB" id="A0A975T0G6"/>
<proteinExistence type="predicted"/>
<name>A0A975T0G6_9ACTN</name>
<evidence type="ECO:0000313" key="2">
    <source>
        <dbReference type="Proteomes" id="UP000683575"/>
    </source>
</evidence>
<gene>
    <name evidence="1" type="ORF">KRR39_06150</name>
</gene>
<accession>A0A975T0G6</accession>
<sequence length="90" mass="9853">MAAGGMGGRRGIPMSERVRPARSTYDDCPARHCWVADALDGHGVKRPGLLVEWRQAAGGWEGRVVYVAAARPDRWVLVEEWVAATLLTPL</sequence>
<dbReference type="Proteomes" id="UP000683575">
    <property type="component" value="Chromosome"/>
</dbReference>
<dbReference type="KEGG" id="nps:KRR39_06150"/>
<reference evidence="1" key="1">
    <citation type="submission" date="2021-06" db="EMBL/GenBank/DDBJ databases">
        <title>Complete genome sequence of Nocardioides sp. G188.</title>
        <authorList>
            <person name="Im W.-T."/>
        </authorList>
    </citation>
    <scope>NUCLEOTIDE SEQUENCE</scope>
    <source>
        <strain evidence="1">G188</strain>
    </source>
</reference>
<evidence type="ECO:0000313" key="1">
    <source>
        <dbReference type="EMBL" id="QWZ09358.1"/>
    </source>
</evidence>
<keyword evidence="2" id="KW-1185">Reference proteome</keyword>
<dbReference type="EMBL" id="CP077062">
    <property type="protein sequence ID" value="QWZ09358.1"/>
    <property type="molecule type" value="Genomic_DNA"/>
</dbReference>
<protein>
    <submittedName>
        <fullName evidence="1">Uncharacterized protein</fullName>
    </submittedName>
</protein>
<dbReference type="RefSeq" id="WP_216941204.1">
    <property type="nucleotide sequence ID" value="NZ_CP077062.1"/>
</dbReference>